<evidence type="ECO:0000313" key="4">
    <source>
        <dbReference type="Proteomes" id="UP001556617"/>
    </source>
</evidence>
<keyword evidence="4" id="KW-1185">Reference proteome</keyword>
<dbReference type="InterPro" id="IPR057253">
    <property type="entry name" value="CoiA-like_N"/>
</dbReference>
<feature type="domain" description="Competence protein CoiA nuclease-like" evidence="1">
    <location>
        <begin position="59"/>
        <end position="176"/>
    </location>
</feature>
<dbReference type="EMBL" id="JBFPER010000001">
    <property type="protein sequence ID" value="MEX0380213.1"/>
    <property type="molecule type" value="Genomic_DNA"/>
</dbReference>
<name>A0ABV3S1C8_9LACO</name>
<feature type="domain" description="Competence protein CoiA-like N-terminal" evidence="2">
    <location>
        <begin position="14"/>
        <end position="54"/>
    </location>
</feature>
<dbReference type="Proteomes" id="UP001556617">
    <property type="component" value="Unassembled WGS sequence"/>
</dbReference>
<gene>
    <name evidence="3" type="ORF">AB3K24_02445</name>
</gene>
<proteinExistence type="predicted"/>
<accession>A0ABV3S1C8</accession>
<evidence type="ECO:0000313" key="3">
    <source>
        <dbReference type="EMBL" id="MEX0380213.1"/>
    </source>
</evidence>
<dbReference type="Pfam" id="PF06054">
    <property type="entry name" value="CoiA_nuc"/>
    <property type="match status" value="1"/>
</dbReference>
<dbReference type="InterPro" id="IPR010330">
    <property type="entry name" value="CoiA_nuc"/>
</dbReference>
<sequence length="342" mass="40299">MIIALNKNQKYVRATDATKKQQFVCPGCNEKVILKSGDIKQKHFAHYAQSTCATFSENETTQHLAGKLQLATHLQQYGDVKIEAVIPEINQRPDILMARDNQRIAIEYQCSPISQKKIDQRNAGYESQHINVIWILGNNYHVKNMTQTTILKFLIRGNLTFYLPDIEKFVHRTHFKKYDFERVRYIEKYSHHLFEMITSDNVVHSDIKKHIYKLQNLIIQKRVDEKLVRHLYQHNRRLLHAPLWIHQGSHFGLSIPNWQWRLLALLLIERIGVGNVIHQGILTDKLINYVLGDIIFKKQQAIKLINELAQQNYIVQKGQYILVQRMPTWYESMQQKLGKVRK</sequence>
<reference evidence="3 4" key="1">
    <citation type="submission" date="2024-07" db="EMBL/GenBank/DDBJ databases">
        <authorList>
            <person name="Yun M."/>
        </authorList>
    </citation>
    <scope>NUCLEOTIDE SEQUENCE [LARGE SCALE GENOMIC DNA]</scope>
    <source>
        <strain evidence="3 4">MS01</strain>
    </source>
</reference>
<dbReference type="Pfam" id="PF25164">
    <property type="entry name" value="CoiA_N"/>
    <property type="match status" value="1"/>
</dbReference>
<evidence type="ECO:0000259" key="2">
    <source>
        <dbReference type="Pfam" id="PF25164"/>
    </source>
</evidence>
<organism evidence="3 4">
    <name type="scientific">Leuconostoc aquikimchii</name>
    <dbReference type="NCBI Taxonomy" id="3236804"/>
    <lineage>
        <taxon>Bacteria</taxon>
        <taxon>Bacillati</taxon>
        <taxon>Bacillota</taxon>
        <taxon>Bacilli</taxon>
        <taxon>Lactobacillales</taxon>
        <taxon>Lactobacillaceae</taxon>
        <taxon>Leuconostoc</taxon>
    </lineage>
</organism>
<comment type="caution">
    <text evidence="3">The sequence shown here is derived from an EMBL/GenBank/DDBJ whole genome shotgun (WGS) entry which is preliminary data.</text>
</comment>
<evidence type="ECO:0000259" key="1">
    <source>
        <dbReference type="Pfam" id="PF06054"/>
    </source>
</evidence>
<dbReference type="RefSeq" id="WP_367973631.1">
    <property type="nucleotide sequence ID" value="NZ_JBFPEQ010000001.1"/>
</dbReference>
<protein>
    <submittedName>
        <fullName evidence="3">Competence protein CoiA</fullName>
    </submittedName>
</protein>